<dbReference type="RefSeq" id="WP_038291238.1">
    <property type="nucleotide sequence ID" value="NZ_BAVR01000084.1"/>
</dbReference>
<dbReference type="AlphaFoldDB" id="W4VD16"/>
<keyword evidence="3" id="KW-1185">Reference proteome</keyword>
<keyword evidence="1" id="KW-0175">Coiled coil</keyword>
<dbReference type="Gene3D" id="1.10.287.2610">
    <property type="match status" value="1"/>
</dbReference>
<dbReference type="EMBL" id="BAVR01000084">
    <property type="protein sequence ID" value="GAE90688.1"/>
    <property type="molecule type" value="Genomic_DNA"/>
</dbReference>
<protein>
    <submittedName>
        <fullName evidence="2">Uncharacterized protein</fullName>
    </submittedName>
</protein>
<comment type="caution">
    <text evidence="2">The sequence shown here is derived from an EMBL/GenBank/DDBJ whole genome shotgun (WGS) entry which is preliminary data.</text>
</comment>
<evidence type="ECO:0000313" key="2">
    <source>
        <dbReference type="EMBL" id="GAE90688.1"/>
    </source>
</evidence>
<reference evidence="2" key="1">
    <citation type="journal article" date="2014" name="Genome Announc.">
        <title>Draft Genome Sequence of Clostridium straminisolvens Strain JCM 21531T, Isolated from a Cellulose-Degrading Bacterial Community.</title>
        <authorList>
            <person name="Yuki M."/>
            <person name="Oshima K."/>
            <person name="Suda W."/>
            <person name="Sakamoto M."/>
            <person name="Kitamura K."/>
            <person name="Iida T."/>
            <person name="Hattori M."/>
            <person name="Ohkuma M."/>
        </authorList>
    </citation>
    <scope>NUCLEOTIDE SEQUENCE [LARGE SCALE GENOMIC DNA]</scope>
    <source>
        <strain evidence="2">JCM 21531</strain>
    </source>
</reference>
<organism evidence="2 3">
    <name type="scientific">Acetivibrio straminisolvens JCM 21531</name>
    <dbReference type="NCBI Taxonomy" id="1294263"/>
    <lineage>
        <taxon>Bacteria</taxon>
        <taxon>Bacillati</taxon>
        <taxon>Bacillota</taxon>
        <taxon>Clostridia</taxon>
        <taxon>Eubacteriales</taxon>
        <taxon>Oscillospiraceae</taxon>
        <taxon>Acetivibrio</taxon>
    </lineage>
</organism>
<name>W4VD16_9FIRM</name>
<proteinExistence type="predicted"/>
<evidence type="ECO:0000256" key="1">
    <source>
        <dbReference type="SAM" id="Coils"/>
    </source>
</evidence>
<evidence type="ECO:0000313" key="3">
    <source>
        <dbReference type="Proteomes" id="UP000019109"/>
    </source>
</evidence>
<dbReference type="OrthoDB" id="1828693at2"/>
<sequence>MAVDYSYLYERAKSRYYEACSEITSCQNQIDDLKKQRQQKINLINQLKTDIKNHEDALQKVKEIIKSETDFNNRVQDISSKTGQAAVNYTAMIECSNVVNKNLNEVYGDEMSNTKRTINDIFTNLKAKRSELEAKIIDLKNRLKQAENELNEINSRITATQSRLQEWTSVKTQASYDMEYYRRKMSQAV</sequence>
<accession>W4VD16</accession>
<gene>
    <name evidence="2" type="ORF">JCM21531_4323</name>
</gene>
<feature type="coiled-coil region" evidence="1">
    <location>
        <begin position="23"/>
        <end position="64"/>
    </location>
</feature>
<feature type="coiled-coil region" evidence="1">
    <location>
        <begin position="122"/>
        <end position="163"/>
    </location>
</feature>
<dbReference type="Proteomes" id="UP000019109">
    <property type="component" value="Unassembled WGS sequence"/>
</dbReference>